<dbReference type="Proteomes" id="UP000321915">
    <property type="component" value="Segment"/>
</dbReference>
<evidence type="ECO:0000313" key="1">
    <source>
        <dbReference type="EMBL" id="QED11674.1"/>
    </source>
</evidence>
<sequence>MKPREVILKVLAEHSQSARNRRCRCGWRPTWPDDRFGAEYLQFNDHFADEMVKALVEANLTPNS</sequence>
<name>A0A5B8WG29_9CAUD</name>
<keyword evidence="2" id="KW-1185">Reference proteome</keyword>
<reference evidence="1 2" key="1">
    <citation type="submission" date="2019-07" db="EMBL/GenBank/DDBJ databases">
        <authorList>
            <person name="Abdullah A."/>
            <person name="Lima G.C."/>
            <person name="Cuneo C.K."/>
            <person name="Ennest D.C."/>
            <person name="Fritz K.J."/>
            <person name="Johnson B.T."/>
            <person name="Larson S.M."/>
            <person name="Lemunyete M.N."/>
            <person name="Murray M.B."/>
            <person name="Osmond D.E."/>
            <person name="Patras K.A."/>
            <person name="Ransibrahmanakul S."/>
            <person name="Simpson K.A."/>
            <person name="Thull B.S."/>
            <person name="Wetzel S."/>
            <person name="Bonilla J.A."/>
            <person name="Klyczek K."/>
            <person name="Garlena R.A."/>
            <person name="Russell D.A."/>
            <person name="Pope W.H."/>
            <person name="Jacobs-Sera D."/>
            <person name="Hatfull G.F."/>
        </authorList>
    </citation>
    <scope>NUCLEOTIDE SEQUENCE [LARGE SCALE GENOMIC DNA]</scope>
</reference>
<proteinExistence type="predicted"/>
<organism evidence="1 2">
    <name type="scientific">Arthrobacter phage Qui</name>
    <dbReference type="NCBI Taxonomy" id="2603260"/>
    <lineage>
        <taxon>Viruses</taxon>
        <taxon>Duplodnaviria</taxon>
        <taxon>Heunggongvirae</taxon>
        <taxon>Uroviricota</taxon>
        <taxon>Caudoviricetes</taxon>
        <taxon>Quivirus</taxon>
        <taxon>Quivirus qui</taxon>
    </lineage>
</organism>
<dbReference type="EMBL" id="MN183282">
    <property type="protein sequence ID" value="QED11674.1"/>
    <property type="molecule type" value="Genomic_DNA"/>
</dbReference>
<evidence type="ECO:0000313" key="2">
    <source>
        <dbReference type="Proteomes" id="UP000321915"/>
    </source>
</evidence>
<dbReference type="RefSeq" id="YP_010660552.1">
    <property type="nucleotide sequence ID" value="NC_070877.1"/>
</dbReference>
<protein>
    <submittedName>
        <fullName evidence="1">Uncharacterized protein</fullName>
    </submittedName>
</protein>
<accession>A0A5B8WG29</accession>
<gene>
    <name evidence="1" type="primary">186</name>
    <name evidence="1" type="ORF">SEA_QUI_186</name>
</gene>
<dbReference type="KEGG" id="vg:77936546"/>
<dbReference type="GeneID" id="77936546"/>